<organism evidence="11 12">
    <name type="scientific">Terasakiella brassicae</name>
    <dbReference type="NCBI Taxonomy" id="1634917"/>
    <lineage>
        <taxon>Bacteria</taxon>
        <taxon>Pseudomonadati</taxon>
        <taxon>Pseudomonadota</taxon>
        <taxon>Alphaproteobacteria</taxon>
        <taxon>Rhodospirillales</taxon>
        <taxon>Terasakiellaceae</taxon>
        <taxon>Terasakiella</taxon>
    </lineage>
</organism>
<reference evidence="11" key="1">
    <citation type="journal article" date="2014" name="Int. J. Syst. Evol. Microbiol.">
        <title>Complete genome sequence of Corynebacterium casei LMG S-19264T (=DSM 44701T), isolated from a smear-ripened cheese.</title>
        <authorList>
            <consortium name="US DOE Joint Genome Institute (JGI-PGF)"/>
            <person name="Walter F."/>
            <person name="Albersmeier A."/>
            <person name="Kalinowski J."/>
            <person name="Ruckert C."/>
        </authorList>
    </citation>
    <scope>NUCLEOTIDE SEQUENCE</scope>
    <source>
        <strain evidence="11">CGMCC 1.15254</strain>
    </source>
</reference>
<dbReference type="PROSITE" id="PS50198">
    <property type="entry name" value="PPIC_PPIASE_2"/>
    <property type="match status" value="1"/>
</dbReference>
<evidence type="ECO:0000256" key="3">
    <source>
        <dbReference type="ARBA" id="ARBA00013194"/>
    </source>
</evidence>
<evidence type="ECO:0000313" key="11">
    <source>
        <dbReference type="EMBL" id="GGF54360.1"/>
    </source>
</evidence>
<dbReference type="Proteomes" id="UP000632498">
    <property type="component" value="Unassembled WGS sequence"/>
</dbReference>
<gene>
    <name evidence="11" type="ORF">GCM10011332_04690</name>
</gene>
<feature type="signal peptide" evidence="9">
    <location>
        <begin position="1"/>
        <end position="23"/>
    </location>
</feature>
<dbReference type="RefSeq" id="WP_188661018.1">
    <property type="nucleotide sequence ID" value="NZ_BMHV01000003.1"/>
</dbReference>
<dbReference type="PROSITE" id="PS01096">
    <property type="entry name" value="PPIC_PPIASE_1"/>
    <property type="match status" value="1"/>
</dbReference>
<name>A0A917F8Z5_9PROT</name>
<evidence type="ECO:0000256" key="7">
    <source>
        <dbReference type="ARBA" id="ARBA00031484"/>
    </source>
</evidence>
<comment type="catalytic activity">
    <reaction evidence="1">
        <text>[protein]-peptidylproline (omega=180) = [protein]-peptidylproline (omega=0)</text>
        <dbReference type="Rhea" id="RHEA:16237"/>
        <dbReference type="Rhea" id="RHEA-COMP:10747"/>
        <dbReference type="Rhea" id="RHEA-COMP:10748"/>
        <dbReference type="ChEBI" id="CHEBI:83833"/>
        <dbReference type="ChEBI" id="CHEBI:83834"/>
        <dbReference type="EC" id="5.2.1.8"/>
    </reaction>
</comment>
<dbReference type="InterPro" id="IPR023058">
    <property type="entry name" value="PPIase_PpiC_CS"/>
</dbReference>
<proteinExistence type="inferred from homology"/>
<dbReference type="SUPFAM" id="SSF109998">
    <property type="entry name" value="Triger factor/SurA peptide-binding domain-like"/>
    <property type="match status" value="1"/>
</dbReference>
<evidence type="ECO:0000256" key="4">
    <source>
        <dbReference type="ARBA" id="ARBA00018370"/>
    </source>
</evidence>
<dbReference type="SUPFAM" id="SSF54534">
    <property type="entry name" value="FKBP-like"/>
    <property type="match status" value="1"/>
</dbReference>
<dbReference type="AlphaFoldDB" id="A0A917F8Z5"/>
<accession>A0A917F8Z5</accession>
<evidence type="ECO:0000256" key="6">
    <source>
        <dbReference type="ARBA" id="ARBA00030642"/>
    </source>
</evidence>
<dbReference type="EMBL" id="BMHV01000003">
    <property type="protein sequence ID" value="GGF54360.1"/>
    <property type="molecule type" value="Genomic_DNA"/>
</dbReference>
<keyword evidence="5 8" id="KW-0697">Rotamase</keyword>
<reference evidence="11" key="2">
    <citation type="submission" date="2020-09" db="EMBL/GenBank/DDBJ databases">
        <authorList>
            <person name="Sun Q."/>
            <person name="Zhou Y."/>
        </authorList>
    </citation>
    <scope>NUCLEOTIDE SEQUENCE</scope>
    <source>
        <strain evidence="11">CGMCC 1.15254</strain>
    </source>
</reference>
<evidence type="ECO:0000256" key="9">
    <source>
        <dbReference type="SAM" id="SignalP"/>
    </source>
</evidence>
<dbReference type="InterPro" id="IPR027304">
    <property type="entry name" value="Trigger_fact/SurA_dom_sf"/>
</dbReference>
<comment type="caution">
    <text evidence="11">The sequence shown here is derived from an EMBL/GenBank/DDBJ whole genome shotgun (WGS) entry which is preliminary data.</text>
</comment>
<dbReference type="EC" id="5.2.1.8" evidence="3"/>
<protein>
    <recommendedName>
        <fullName evidence="4">Parvulin-like PPIase</fullName>
        <ecNumber evidence="3">5.2.1.8</ecNumber>
    </recommendedName>
    <alternativeName>
        <fullName evidence="6">Peptidyl-prolyl cis-trans isomerase plp</fullName>
    </alternativeName>
    <alternativeName>
        <fullName evidence="7">Rotamase plp</fullName>
    </alternativeName>
</protein>
<evidence type="ECO:0000256" key="8">
    <source>
        <dbReference type="PROSITE-ProRule" id="PRU00278"/>
    </source>
</evidence>
<dbReference type="Gene3D" id="3.10.50.40">
    <property type="match status" value="1"/>
</dbReference>
<feature type="domain" description="PpiC" evidence="10">
    <location>
        <begin position="140"/>
        <end position="230"/>
    </location>
</feature>
<keyword evidence="9" id="KW-0732">Signal</keyword>
<sequence>MLKTTFRSFVLAGALIVALPAFAADKPVAGNDRVVATVNGADIYYSELLEAQRAMGGQAQAMPLKVIQGLLVNSIADRKLVAATARMEGIHKTDEFKKRMQSIEEHVLQRQYLMAYADKAVTDEKIKAKYDEMVKSFNPEKQVHARHILVKTEDEAKAVIKELEGGADFAELAKTKSTGPSGPNGGDLGFFGAGQMVPAFELAAFDLKEGDFSKKPVKTQFGYHVIKAEAFRVSEAPKLEEVADKIKGDLANDAVTSYIEGLRKKAEIKMFDEAGKEIKMDE</sequence>
<evidence type="ECO:0000256" key="1">
    <source>
        <dbReference type="ARBA" id="ARBA00000971"/>
    </source>
</evidence>
<dbReference type="PANTHER" id="PTHR47245:SF2">
    <property type="entry name" value="PEPTIDYL-PROLYL CIS-TRANS ISOMERASE HP_0175-RELATED"/>
    <property type="match status" value="1"/>
</dbReference>
<keyword evidence="12" id="KW-1185">Reference proteome</keyword>
<keyword evidence="8 11" id="KW-0413">Isomerase</keyword>
<dbReference type="GO" id="GO:0003755">
    <property type="term" value="F:peptidyl-prolyl cis-trans isomerase activity"/>
    <property type="evidence" value="ECO:0007669"/>
    <property type="project" value="UniProtKB-KW"/>
</dbReference>
<evidence type="ECO:0000256" key="2">
    <source>
        <dbReference type="ARBA" id="ARBA00007656"/>
    </source>
</evidence>
<evidence type="ECO:0000259" key="10">
    <source>
        <dbReference type="PROSITE" id="PS50198"/>
    </source>
</evidence>
<dbReference type="InterPro" id="IPR050245">
    <property type="entry name" value="PrsA_foldase"/>
</dbReference>
<evidence type="ECO:0000313" key="12">
    <source>
        <dbReference type="Proteomes" id="UP000632498"/>
    </source>
</evidence>
<evidence type="ECO:0000256" key="5">
    <source>
        <dbReference type="ARBA" id="ARBA00023110"/>
    </source>
</evidence>
<dbReference type="Pfam" id="PF13616">
    <property type="entry name" value="Rotamase_3"/>
    <property type="match status" value="1"/>
</dbReference>
<dbReference type="PANTHER" id="PTHR47245">
    <property type="entry name" value="PEPTIDYLPROLYL ISOMERASE"/>
    <property type="match status" value="1"/>
</dbReference>
<dbReference type="InterPro" id="IPR000297">
    <property type="entry name" value="PPIase_PpiC"/>
</dbReference>
<dbReference type="InterPro" id="IPR046357">
    <property type="entry name" value="PPIase_dom_sf"/>
</dbReference>
<feature type="chain" id="PRO_5037448548" description="Parvulin-like PPIase" evidence="9">
    <location>
        <begin position="24"/>
        <end position="282"/>
    </location>
</feature>
<comment type="similarity">
    <text evidence="2">Belongs to the PpiC/parvulin rotamase family.</text>
</comment>